<sequence length="48" mass="5807">MEDVRFDMQMGNRLYSFFLDILSGQKELATQDEEEAKGSIWEYWEKEL</sequence>
<dbReference type="Proteomes" id="UP000284531">
    <property type="component" value="Unassembled WGS sequence"/>
</dbReference>
<proteinExistence type="predicted"/>
<evidence type="ECO:0000313" key="2">
    <source>
        <dbReference type="Proteomes" id="UP000284531"/>
    </source>
</evidence>
<organism evidence="1 2">
    <name type="scientific">Marinifilum flexuosum</name>
    <dbReference type="NCBI Taxonomy" id="1117708"/>
    <lineage>
        <taxon>Bacteria</taxon>
        <taxon>Pseudomonadati</taxon>
        <taxon>Bacteroidota</taxon>
        <taxon>Bacteroidia</taxon>
        <taxon>Marinilabiliales</taxon>
        <taxon>Marinifilaceae</taxon>
    </lineage>
</organism>
<reference evidence="1 2" key="1">
    <citation type="submission" date="2018-09" db="EMBL/GenBank/DDBJ databases">
        <title>Genomic Encyclopedia of Archaeal and Bacterial Type Strains, Phase II (KMG-II): from individual species to whole genera.</title>
        <authorList>
            <person name="Goeker M."/>
        </authorList>
    </citation>
    <scope>NUCLEOTIDE SEQUENCE [LARGE SCALE GENOMIC DNA]</scope>
    <source>
        <strain evidence="1 2">DSM 21950</strain>
    </source>
</reference>
<gene>
    <name evidence="1" type="ORF">BXY64_2356</name>
</gene>
<evidence type="ECO:0000313" key="1">
    <source>
        <dbReference type="EMBL" id="RKE02268.1"/>
    </source>
</evidence>
<dbReference type="AlphaFoldDB" id="A0A419X3H7"/>
<keyword evidence="2" id="KW-1185">Reference proteome</keyword>
<comment type="caution">
    <text evidence="1">The sequence shown here is derived from an EMBL/GenBank/DDBJ whole genome shotgun (WGS) entry which is preliminary data.</text>
</comment>
<protein>
    <submittedName>
        <fullName evidence="1">Uncharacterized protein</fullName>
    </submittedName>
</protein>
<accession>A0A419X3H7</accession>
<name>A0A419X3H7_9BACT</name>
<dbReference type="EMBL" id="RAPQ01000009">
    <property type="protein sequence ID" value="RKE02268.1"/>
    <property type="molecule type" value="Genomic_DNA"/>
</dbReference>